<dbReference type="AlphaFoldDB" id="A0A2S3I3W1"/>
<reference evidence="1" key="1">
    <citation type="submission" date="2018-04" db="EMBL/GenBank/DDBJ databases">
        <title>WGS assembly of Panicum hallii.</title>
        <authorList>
            <person name="Lovell J."/>
            <person name="Jenkins J."/>
            <person name="Lowry D."/>
            <person name="Mamidi S."/>
            <person name="Sreedasyam A."/>
            <person name="Weng X."/>
            <person name="Barry K."/>
            <person name="Bonette J."/>
            <person name="Campitelli B."/>
            <person name="Daum C."/>
            <person name="Gordon S."/>
            <person name="Gould B."/>
            <person name="Lipzen A."/>
            <person name="Macqueen A."/>
            <person name="Palacio-Mejia J."/>
            <person name="Plott C."/>
            <person name="Shakirov E."/>
            <person name="Shu S."/>
            <person name="Yoshinaga Y."/>
            <person name="Zane M."/>
            <person name="Rokhsar D."/>
            <person name="Grimwood J."/>
            <person name="Schmutz J."/>
            <person name="Juenger T."/>
        </authorList>
    </citation>
    <scope>NUCLEOTIDE SEQUENCE [LARGE SCALE GENOMIC DNA]</scope>
    <source>
        <strain evidence="1">FIL2</strain>
    </source>
</reference>
<gene>
    <name evidence="1" type="ORF">PAHAL_6G253700</name>
</gene>
<organism evidence="1">
    <name type="scientific">Panicum hallii</name>
    <dbReference type="NCBI Taxonomy" id="206008"/>
    <lineage>
        <taxon>Eukaryota</taxon>
        <taxon>Viridiplantae</taxon>
        <taxon>Streptophyta</taxon>
        <taxon>Embryophyta</taxon>
        <taxon>Tracheophyta</taxon>
        <taxon>Spermatophyta</taxon>
        <taxon>Magnoliopsida</taxon>
        <taxon>Liliopsida</taxon>
        <taxon>Poales</taxon>
        <taxon>Poaceae</taxon>
        <taxon>PACMAD clade</taxon>
        <taxon>Panicoideae</taxon>
        <taxon>Panicodae</taxon>
        <taxon>Paniceae</taxon>
        <taxon>Panicinae</taxon>
        <taxon>Panicum</taxon>
        <taxon>Panicum sect. Panicum</taxon>
    </lineage>
</organism>
<evidence type="ECO:0000313" key="1">
    <source>
        <dbReference type="EMBL" id="PAN36051.1"/>
    </source>
</evidence>
<accession>A0A2S3I3W1</accession>
<name>A0A2S3I3W1_9POAL</name>
<dbReference type="Gramene" id="PAN36051">
    <property type="protein sequence ID" value="PAN36051"/>
    <property type="gene ID" value="PAHAL_6G253700"/>
</dbReference>
<sequence>MLANDTSEQLPAKILNKEHLVYVEAVPSLCDDQLVWREDGVPLNRSHTDPDECT</sequence>
<protein>
    <submittedName>
        <fullName evidence="1">Uncharacterized protein</fullName>
    </submittedName>
</protein>
<dbReference type="Proteomes" id="UP000243499">
    <property type="component" value="Chromosome 6"/>
</dbReference>
<dbReference type="EMBL" id="CM008051">
    <property type="protein sequence ID" value="PAN36051.1"/>
    <property type="molecule type" value="Genomic_DNA"/>
</dbReference>
<proteinExistence type="predicted"/>